<dbReference type="EMBL" id="AZHF01000005">
    <property type="protein sequence ID" value="OAA75171.1"/>
    <property type="molecule type" value="Genomic_DNA"/>
</dbReference>
<accession>A0A168FGW5</accession>
<proteinExistence type="predicted"/>
<sequence>MASNAARFPTILGQNHLYSNKNEYYTISTHDTIPCTMNLSYTTFFYIAAHLVVNAIALPVVEVDSTAQLQARAGGGIGDILKDHAKYTTNPPSALEPIPAADNNAVRETHRQAHKTIFEVMTGGAGGNKAGDKTGDKAGDKAGNETAEKGGDKDKPAA</sequence>
<evidence type="ECO:0000256" key="1">
    <source>
        <dbReference type="SAM" id="MobiDB-lite"/>
    </source>
</evidence>
<dbReference type="AlphaFoldDB" id="A0A168FGW5"/>
<keyword evidence="3" id="KW-1185">Reference proteome</keyword>
<comment type="caution">
    <text evidence="2">The sequence shown here is derived from an EMBL/GenBank/DDBJ whole genome shotgun (WGS) entry which is preliminary data.</text>
</comment>
<feature type="region of interest" description="Disordered" evidence="1">
    <location>
        <begin position="119"/>
        <end position="158"/>
    </location>
</feature>
<reference evidence="2 3" key="1">
    <citation type="journal article" date="2016" name="Genome Biol. Evol.">
        <title>Divergent and convergent evolution of fungal pathogenicity.</title>
        <authorList>
            <person name="Shang Y."/>
            <person name="Xiao G."/>
            <person name="Zheng P."/>
            <person name="Cen K."/>
            <person name="Zhan S."/>
            <person name="Wang C."/>
        </authorList>
    </citation>
    <scope>NUCLEOTIDE SEQUENCE [LARGE SCALE GENOMIC DNA]</scope>
    <source>
        <strain evidence="2 3">RCEF 1005</strain>
    </source>
</reference>
<dbReference type="OrthoDB" id="4867118at2759"/>
<evidence type="ECO:0000313" key="2">
    <source>
        <dbReference type="EMBL" id="OAA75171.1"/>
    </source>
</evidence>
<gene>
    <name evidence="2" type="ORF">LEL_07159</name>
</gene>
<protein>
    <submittedName>
        <fullName evidence="2">Uncharacterized protein</fullName>
    </submittedName>
</protein>
<feature type="compositionally biased region" description="Basic and acidic residues" evidence="1">
    <location>
        <begin position="130"/>
        <end position="158"/>
    </location>
</feature>
<dbReference type="Proteomes" id="UP000076881">
    <property type="component" value="Unassembled WGS sequence"/>
</dbReference>
<organism evidence="2 3">
    <name type="scientific">Akanthomyces lecanii RCEF 1005</name>
    <dbReference type="NCBI Taxonomy" id="1081108"/>
    <lineage>
        <taxon>Eukaryota</taxon>
        <taxon>Fungi</taxon>
        <taxon>Dikarya</taxon>
        <taxon>Ascomycota</taxon>
        <taxon>Pezizomycotina</taxon>
        <taxon>Sordariomycetes</taxon>
        <taxon>Hypocreomycetidae</taxon>
        <taxon>Hypocreales</taxon>
        <taxon>Cordycipitaceae</taxon>
        <taxon>Akanthomyces</taxon>
        <taxon>Cordyceps confragosa</taxon>
    </lineage>
</organism>
<name>A0A168FGW5_CORDF</name>
<evidence type="ECO:0000313" key="3">
    <source>
        <dbReference type="Proteomes" id="UP000076881"/>
    </source>
</evidence>